<organism evidence="2 3">
    <name type="scientific">Megasphaera massiliensis</name>
    <dbReference type="NCBI Taxonomy" id="1232428"/>
    <lineage>
        <taxon>Bacteria</taxon>
        <taxon>Bacillati</taxon>
        <taxon>Bacillota</taxon>
        <taxon>Negativicutes</taxon>
        <taxon>Veillonellales</taxon>
        <taxon>Veillonellaceae</taxon>
        <taxon>Megasphaera</taxon>
    </lineage>
</organism>
<feature type="transmembrane region" description="Helical" evidence="1">
    <location>
        <begin position="274"/>
        <end position="293"/>
    </location>
</feature>
<accession>A0ABT1SQT8</accession>
<evidence type="ECO:0000313" key="2">
    <source>
        <dbReference type="EMBL" id="MCQ5342226.1"/>
    </source>
</evidence>
<sequence>MEMLSAIAPFFVAGLMGTIFARFTGMNMSMCVLLLFLYMGAKPVEAISAMLMFNVFTYFTVYSQLHVMRIKSFAFFPGVRLAIPILITVGVAALNPFVGIAFFILVFLLEIFAKIYREMNPKSRPSKWQIVQMVISASVLVIIGAVAVQFIPENYYYIVGGVTILLYAVIMWRMGDRRKGTAWWDKWLYLSALLTGLSGIDGTDWLTAMRRNPESVLSKCFPIVINGAMLIALVVSYGVYRYFSIGALFATIGTAVGIRLFGLYEHSGKGSFSYLTLGVAVLTALVFMIVQPVPHGFPIVPMADETGFFSF</sequence>
<evidence type="ECO:0000256" key="1">
    <source>
        <dbReference type="SAM" id="Phobius"/>
    </source>
</evidence>
<dbReference type="Proteomes" id="UP001206692">
    <property type="component" value="Unassembled WGS sequence"/>
</dbReference>
<evidence type="ECO:0008006" key="4">
    <source>
        <dbReference type="Google" id="ProtNLM"/>
    </source>
</evidence>
<evidence type="ECO:0000313" key="3">
    <source>
        <dbReference type="Proteomes" id="UP001206692"/>
    </source>
</evidence>
<feature type="transmembrane region" description="Helical" evidence="1">
    <location>
        <begin position="242"/>
        <end position="262"/>
    </location>
</feature>
<dbReference type="EMBL" id="JANGEW010000005">
    <property type="protein sequence ID" value="MCQ5342226.1"/>
    <property type="molecule type" value="Genomic_DNA"/>
</dbReference>
<reference evidence="2 3" key="1">
    <citation type="submission" date="2022-06" db="EMBL/GenBank/DDBJ databases">
        <title>Isolation of gut microbiota from human fecal samples.</title>
        <authorList>
            <person name="Pamer E.G."/>
            <person name="Barat B."/>
            <person name="Waligurski E."/>
            <person name="Medina S."/>
            <person name="Paddock L."/>
            <person name="Mostad J."/>
        </authorList>
    </citation>
    <scope>NUCLEOTIDE SEQUENCE [LARGE SCALE GENOMIC DNA]</scope>
    <source>
        <strain evidence="2 3">DFI.1.1</strain>
    </source>
</reference>
<name>A0ABT1SQT8_9FIRM</name>
<keyword evidence="3" id="KW-1185">Reference proteome</keyword>
<feature type="transmembrane region" description="Helical" evidence="1">
    <location>
        <begin position="154"/>
        <end position="172"/>
    </location>
</feature>
<feature type="transmembrane region" description="Helical" evidence="1">
    <location>
        <begin position="216"/>
        <end position="236"/>
    </location>
</feature>
<keyword evidence="1" id="KW-0812">Transmembrane</keyword>
<proteinExistence type="predicted"/>
<keyword evidence="1" id="KW-0472">Membrane</keyword>
<feature type="transmembrane region" description="Helical" evidence="1">
    <location>
        <begin position="97"/>
        <end position="116"/>
    </location>
</feature>
<protein>
    <recommendedName>
        <fullName evidence="4">Membrane transporter protein</fullName>
    </recommendedName>
</protein>
<dbReference type="RefSeq" id="WP_062411239.1">
    <property type="nucleotide sequence ID" value="NZ_JAJCIO010000012.1"/>
</dbReference>
<feature type="transmembrane region" description="Helical" evidence="1">
    <location>
        <begin position="37"/>
        <end position="61"/>
    </location>
</feature>
<gene>
    <name evidence="2" type="ORF">NE675_04140</name>
</gene>
<comment type="caution">
    <text evidence="2">The sequence shown here is derived from an EMBL/GenBank/DDBJ whole genome shotgun (WGS) entry which is preliminary data.</text>
</comment>
<keyword evidence="1" id="KW-1133">Transmembrane helix</keyword>
<feature type="transmembrane region" description="Helical" evidence="1">
    <location>
        <begin position="128"/>
        <end position="148"/>
    </location>
</feature>